<feature type="compositionally biased region" description="Pro residues" evidence="1">
    <location>
        <begin position="472"/>
        <end position="486"/>
    </location>
</feature>
<feature type="region of interest" description="Disordered" evidence="1">
    <location>
        <begin position="268"/>
        <end position="309"/>
    </location>
</feature>
<feature type="compositionally biased region" description="Low complexity" evidence="1">
    <location>
        <begin position="403"/>
        <end position="414"/>
    </location>
</feature>
<evidence type="ECO:0000313" key="2">
    <source>
        <dbReference type="EMBL" id="QQP89735.1"/>
    </source>
</evidence>
<dbReference type="InterPro" id="IPR027417">
    <property type="entry name" value="P-loop_NTPase"/>
</dbReference>
<dbReference type="RefSeq" id="WP_201076332.1">
    <property type="nucleotide sequence ID" value="NZ_CP067420.1"/>
</dbReference>
<evidence type="ECO:0000313" key="3">
    <source>
        <dbReference type="Proteomes" id="UP000595197"/>
    </source>
</evidence>
<feature type="region of interest" description="Disordered" evidence="1">
    <location>
        <begin position="371"/>
        <end position="489"/>
    </location>
</feature>
<feature type="compositionally biased region" description="Pro residues" evidence="1">
    <location>
        <begin position="390"/>
        <end position="402"/>
    </location>
</feature>
<evidence type="ECO:0008006" key="4">
    <source>
        <dbReference type="Google" id="ProtNLM"/>
    </source>
</evidence>
<feature type="compositionally biased region" description="Low complexity" evidence="1">
    <location>
        <begin position="421"/>
        <end position="433"/>
    </location>
</feature>
<protein>
    <recommendedName>
        <fullName evidence="4">AAA+ ATPase domain-containing protein</fullName>
    </recommendedName>
</protein>
<organism evidence="2 3">
    <name type="scientific">Skermanella cutis</name>
    <dbReference type="NCBI Taxonomy" id="2775420"/>
    <lineage>
        <taxon>Bacteria</taxon>
        <taxon>Pseudomonadati</taxon>
        <taxon>Pseudomonadota</taxon>
        <taxon>Alphaproteobacteria</taxon>
        <taxon>Rhodospirillales</taxon>
        <taxon>Azospirillaceae</taxon>
        <taxon>Skermanella</taxon>
    </lineage>
</organism>
<dbReference type="Gene3D" id="1.25.40.10">
    <property type="entry name" value="Tetratricopeptide repeat domain"/>
    <property type="match status" value="1"/>
</dbReference>
<proteinExistence type="predicted"/>
<dbReference type="EMBL" id="CP067420">
    <property type="protein sequence ID" value="QQP89735.1"/>
    <property type="molecule type" value="Genomic_DNA"/>
</dbReference>
<name>A0ABX7B7K9_9PROT</name>
<keyword evidence="3" id="KW-1185">Reference proteome</keyword>
<sequence>MNDKSISVGVRPFWPGGGRGEALDRIRAALMLPNPLVLLTGSPEVGKTRLVRELAAWQTARGTLCAVVPDAGTAIREAARLAGGSFRKASPLEGTPASVPPALLVVDGADTLDGAALERIALLTRSGSLALLLAGRTGPMEILVRSASRPVRGAITARVHLDPLDDRAAEDYVAALLADCGGAAGIDPDTVRRIVARSGGIPGEIERLTADAIMLARASRAVPAAGTVSDFPMFQPLDLVPPMPRGDPSRCPAGARRSMQDVFEDLRTRPAAASRARAPEDRDTLPDPPAWAPPSMRNPAQPEPPRGRTLPWATGIVLAVAATAFIAPEPQYDVPTVHVSDNPHAVVVSSVVPEPGVGIRAAEPAVMVAELEDEQPSPGALPTASDAAPEPEPMPAEPPPAEQPALQEPVIELPIPEEPVVELPAFEEPTVELPAPPEEPAPLPPELQPALAEPPQPEPVPEQAPATVIAVEPPPAPPPEPPPPPRITASVEKSLMDRGDRLMALGDVASARLLFETAASQGSARGALAAGRTLDPAYLHSLGVRGVAGDPESAAAWYRRAADLGEPSASALLESLGRR</sequence>
<feature type="compositionally biased region" description="Pro residues" evidence="1">
    <location>
        <begin position="434"/>
        <end position="462"/>
    </location>
</feature>
<dbReference type="InterPro" id="IPR052026">
    <property type="entry name" value="ExeA_AAA_ATPase_DNA-bind"/>
</dbReference>
<dbReference type="Proteomes" id="UP000595197">
    <property type="component" value="Chromosome"/>
</dbReference>
<dbReference type="PANTHER" id="PTHR35894">
    <property type="entry name" value="GENERAL SECRETION PATHWAY PROTEIN A-RELATED"/>
    <property type="match status" value="1"/>
</dbReference>
<accession>A0ABX7B7K9</accession>
<dbReference type="InterPro" id="IPR011990">
    <property type="entry name" value="TPR-like_helical_dom_sf"/>
</dbReference>
<dbReference type="SUPFAM" id="SSF52540">
    <property type="entry name" value="P-loop containing nucleoside triphosphate hydrolases"/>
    <property type="match status" value="1"/>
</dbReference>
<gene>
    <name evidence="2" type="ORF">IGS68_00120</name>
</gene>
<reference evidence="2" key="1">
    <citation type="submission" date="2021-02" db="EMBL/GenBank/DDBJ databases">
        <title>Skermanella TT6 skin isolate.</title>
        <authorList>
            <person name="Lee K."/>
            <person name="Ganzorig M."/>
        </authorList>
    </citation>
    <scope>NUCLEOTIDE SEQUENCE</scope>
    <source>
        <strain evidence="2">TT6</strain>
    </source>
</reference>
<evidence type="ECO:0000256" key="1">
    <source>
        <dbReference type="SAM" id="MobiDB-lite"/>
    </source>
</evidence>
<dbReference type="SUPFAM" id="SSF81901">
    <property type="entry name" value="HCP-like"/>
    <property type="match status" value="1"/>
</dbReference>
<dbReference type="PANTHER" id="PTHR35894:SF1">
    <property type="entry name" value="PHOSPHORIBULOKINASE _ URIDINE KINASE FAMILY"/>
    <property type="match status" value="1"/>
</dbReference>